<evidence type="ECO:0000313" key="5">
    <source>
        <dbReference type="Proteomes" id="UP001058626"/>
    </source>
</evidence>
<dbReference type="EMBL" id="AP026367">
    <property type="protein sequence ID" value="BDN81467.1"/>
    <property type="molecule type" value="Genomic_DNA"/>
</dbReference>
<feature type="transmembrane region" description="Helical" evidence="2">
    <location>
        <begin position="134"/>
        <end position="154"/>
    </location>
</feature>
<feature type="region of interest" description="Disordered" evidence="1">
    <location>
        <begin position="303"/>
        <end position="379"/>
    </location>
</feature>
<proteinExistence type="predicted"/>
<gene>
    <name evidence="4" type="ORF">NJB1907Z4_C16820</name>
</gene>
<accession>A0A9N7LQJ0</accession>
<keyword evidence="2" id="KW-1133">Transmembrane helix</keyword>
<dbReference type="AlphaFoldDB" id="A0A9N7LQJ0"/>
<keyword evidence="2" id="KW-0812">Transmembrane</keyword>
<evidence type="ECO:0000256" key="1">
    <source>
        <dbReference type="SAM" id="MobiDB-lite"/>
    </source>
</evidence>
<keyword evidence="5" id="KW-1185">Reference proteome</keyword>
<dbReference type="InterPro" id="IPR043796">
    <property type="entry name" value="ESX-1_EspA/EspE-like"/>
</dbReference>
<dbReference type="Proteomes" id="UP001058626">
    <property type="component" value="Chromosome"/>
</dbReference>
<reference evidence="4" key="1">
    <citation type="submission" date="2022-06" db="EMBL/GenBank/DDBJ databases">
        <title>Complete genome sequence of Mycobacterium pseudoshottsii NJB1907-Z4.</title>
        <authorList>
            <person name="Komine T."/>
            <person name="Fukano H."/>
            <person name="Wada S."/>
        </authorList>
    </citation>
    <scope>NUCLEOTIDE SEQUENCE</scope>
    <source>
        <strain evidence="4">NJB1907-Z4</strain>
    </source>
</reference>
<evidence type="ECO:0000256" key="2">
    <source>
        <dbReference type="SAM" id="Phobius"/>
    </source>
</evidence>
<dbReference type="RefSeq" id="WP_020788208.1">
    <property type="nucleotide sequence ID" value="NZ_AP026367.1"/>
</dbReference>
<sequence length="392" mass="39955">MSRAFIIDPTISAINGLHALLGIGLPEDGGIIDSALSFFGKTLDDLGSAFPGDGWLGSAADHYSGKNRKHVNFFKELAELDRELQKLIADQASAVKTTREILEDAKKGLEFVRPVAVGLTYIPIVGWAMSAAFQAPVCAAAMAVVGGALAYLVVKTLINSMKLVSLLAQLAKLLAEAVADVVSDVVDIIKGILEEVWEFLTHPFEFLKDLLNKLVSWASSLLSQWGSKLQSFFGGIPGLSGMGGGLSQLTSFFSSAGAAGAAGSAGSVGAADSASLVSSAGLPGGLGLGGGSGFGSMPNVAQLRSAATRQDPRLTSEDPTRVSSEPVGEHAQAASAQGGQGMGGMHPASAVSKGATSKKYSEGAAAGTEDAERAPVEVGVGAAARIAERRAG</sequence>
<name>A0A9N7LQJ0_9MYCO</name>
<evidence type="ECO:0000313" key="4">
    <source>
        <dbReference type="EMBL" id="BDN81467.1"/>
    </source>
</evidence>
<feature type="transmembrane region" description="Helical" evidence="2">
    <location>
        <begin position="111"/>
        <end position="128"/>
    </location>
</feature>
<protein>
    <recommendedName>
        <fullName evidence="3">ESX-1 secretion-associated protein EspA/EspE-like domain-containing protein</fullName>
    </recommendedName>
</protein>
<keyword evidence="2" id="KW-0472">Membrane</keyword>
<feature type="compositionally biased region" description="Basic and acidic residues" evidence="1">
    <location>
        <begin position="310"/>
        <end position="320"/>
    </location>
</feature>
<evidence type="ECO:0000259" key="3">
    <source>
        <dbReference type="Pfam" id="PF18879"/>
    </source>
</evidence>
<organism evidence="4 5">
    <name type="scientific">Mycobacterium pseudoshottsii</name>
    <dbReference type="NCBI Taxonomy" id="265949"/>
    <lineage>
        <taxon>Bacteria</taxon>
        <taxon>Bacillati</taxon>
        <taxon>Actinomycetota</taxon>
        <taxon>Actinomycetes</taxon>
        <taxon>Mycobacteriales</taxon>
        <taxon>Mycobacteriaceae</taxon>
        <taxon>Mycobacterium</taxon>
        <taxon>Mycobacterium ulcerans group</taxon>
    </lineage>
</organism>
<dbReference type="Pfam" id="PF18879">
    <property type="entry name" value="EspA_EspE"/>
    <property type="match status" value="1"/>
</dbReference>
<feature type="domain" description="ESX-1 secretion-associated protein EspA/EspE-like" evidence="3">
    <location>
        <begin position="21"/>
        <end position="103"/>
    </location>
</feature>